<evidence type="ECO:0000256" key="1">
    <source>
        <dbReference type="SAM" id="MobiDB-lite"/>
    </source>
</evidence>
<feature type="compositionally biased region" description="Basic and acidic residues" evidence="1">
    <location>
        <begin position="94"/>
        <end position="111"/>
    </location>
</feature>
<dbReference type="eggNOG" id="ENOG502T15U">
    <property type="taxonomic scope" value="Eukaryota"/>
</dbReference>
<protein>
    <submittedName>
        <fullName evidence="2">Uncharacterized protein</fullName>
    </submittedName>
</protein>
<dbReference type="GeneID" id="19108539"/>
<dbReference type="Proteomes" id="UP000011761">
    <property type="component" value="Unassembled WGS sequence"/>
</dbReference>
<evidence type="ECO:0000313" key="2">
    <source>
        <dbReference type="EMBL" id="EMC99438.1"/>
    </source>
</evidence>
<name>M2N5Y5_BAUPA</name>
<dbReference type="HOGENOM" id="CLU_152670_0_0_1"/>
<evidence type="ECO:0000313" key="3">
    <source>
        <dbReference type="Proteomes" id="UP000011761"/>
    </source>
</evidence>
<dbReference type="KEGG" id="bcom:BAUCODRAFT_144865"/>
<organism evidence="2 3">
    <name type="scientific">Baudoinia panamericana (strain UAMH 10762)</name>
    <name type="common">Angels' share fungus</name>
    <name type="synonym">Baudoinia compniacensis (strain UAMH 10762)</name>
    <dbReference type="NCBI Taxonomy" id="717646"/>
    <lineage>
        <taxon>Eukaryota</taxon>
        <taxon>Fungi</taxon>
        <taxon>Dikarya</taxon>
        <taxon>Ascomycota</taxon>
        <taxon>Pezizomycotina</taxon>
        <taxon>Dothideomycetes</taxon>
        <taxon>Dothideomycetidae</taxon>
        <taxon>Mycosphaerellales</taxon>
        <taxon>Teratosphaeriaceae</taxon>
        <taxon>Baudoinia</taxon>
    </lineage>
</organism>
<keyword evidence="3" id="KW-1185">Reference proteome</keyword>
<dbReference type="RefSeq" id="XP_007673163.1">
    <property type="nucleotide sequence ID" value="XM_007674973.1"/>
</dbReference>
<gene>
    <name evidence="2" type="ORF">BAUCODRAFT_144865</name>
</gene>
<dbReference type="AlphaFoldDB" id="M2N5Y5"/>
<feature type="region of interest" description="Disordered" evidence="1">
    <location>
        <begin position="53"/>
        <end position="111"/>
    </location>
</feature>
<sequence length="111" mass="11284">MSSSSAMTKKGGSQEVDKSSPPQQSATEVQEHSAKADASAGLNLNIFGALSGAFGSKSEKETAADGSSVEQREERAKVKGAGAGDLDARGAASAEEKGREMRRVAVKGGEV</sequence>
<dbReference type="EMBL" id="KB445551">
    <property type="protein sequence ID" value="EMC99438.1"/>
    <property type="molecule type" value="Genomic_DNA"/>
</dbReference>
<proteinExistence type="predicted"/>
<dbReference type="OrthoDB" id="3797485at2759"/>
<accession>M2N5Y5</accession>
<reference evidence="2 3" key="1">
    <citation type="journal article" date="2012" name="PLoS Pathog.">
        <title>Diverse lifestyles and strategies of plant pathogenesis encoded in the genomes of eighteen Dothideomycetes fungi.</title>
        <authorList>
            <person name="Ohm R.A."/>
            <person name="Feau N."/>
            <person name="Henrissat B."/>
            <person name="Schoch C.L."/>
            <person name="Horwitz B.A."/>
            <person name="Barry K.W."/>
            <person name="Condon B.J."/>
            <person name="Copeland A.C."/>
            <person name="Dhillon B."/>
            <person name="Glaser F."/>
            <person name="Hesse C.N."/>
            <person name="Kosti I."/>
            <person name="LaButti K."/>
            <person name="Lindquist E.A."/>
            <person name="Lucas S."/>
            <person name="Salamov A.A."/>
            <person name="Bradshaw R.E."/>
            <person name="Ciuffetti L."/>
            <person name="Hamelin R.C."/>
            <person name="Kema G.H.J."/>
            <person name="Lawrence C."/>
            <person name="Scott J.A."/>
            <person name="Spatafora J.W."/>
            <person name="Turgeon B.G."/>
            <person name="de Wit P.J.G.M."/>
            <person name="Zhong S."/>
            <person name="Goodwin S.B."/>
            <person name="Grigoriev I.V."/>
        </authorList>
    </citation>
    <scope>NUCLEOTIDE SEQUENCE [LARGE SCALE GENOMIC DNA]</scope>
    <source>
        <strain evidence="2 3">UAMH 10762</strain>
    </source>
</reference>
<feature type="region of interest" description="Disordered" evidence="1">
    <location>
        <begin position="1"/>
        <end position="36"/>
    </location>
</feature>